<dbReference type="PANTHER" id="PTHR10579:SF166">
    <property type="entry name" value="VWFA DOMAIN-CONTAINING PROTEIN"/>
    <property type="match status" value="1"/>
</dbReference>
<organism evidence="3 4">
    <name type="scientific">Bacillus methanolicus (strain MGA3 / ATCC 53907)</name>
    <dbReference type="NCBI Taxonomy" id="796606"/>
    <lineage>
        <taxon>Bacteria</taxon>
        <taxon>Bacillati</taxon>
        <taxon>Bacillota</taxon>
        <taxon>Bacilli</taxon>
        <taxon>Bacillales</taxon>
        <taxon>Bacillaceae</taxon>
        <taxon>Bacillus</taxon>
    </lineage>
</organism>
<dbReference type="EMBL" id="CP007739">
    <property type="protein sequence ID" value="AIE60921.1"/>
    <property type="molecule type" value="Genomic_DNA"/>
</dbReference>
<reference evidence="3 4" key="1">
    <citation type="journal article" date="2015" name="BMC Genomics">
        <title>Transcriptome analysis of thermophilic methylotrophic Bacillus methanolicus MGA3 using RNA-sequencing provides detailed insights into its previously uncharted transcriptional landscape.</title>
        <authorList>
            <person name="Irla M."/>
            <person name="Neshat A."/>
            <person name="Brautaset T."/>
            <person name="Ruckert C."/>
            <person name="Kalinowski J."/>
            <person name="Wendisch V.F."/>
        </authorList>
    </citation>
    <scope>NUCLEOTIDE SEQUENCE [LARGE SCALE GENOMIC DNA]</scope>
    <source>
        <strain evidence="4">MGA3 / ATCC 53907</strain>
    </source>
</reference>
<dbReference type="OrthoDB" id="38701at2"/>
<keyword evidence="1" id="KW-0732">Signal</keyword>
<sequence>MKRFCFSFLALILLLVIFSLRGSAQQEKPSVEFNVNPSQNVIVKPKTGNAEGSLNIHLTPKGKATNADRKPIDVVFIFDKSGSMNELGKNPKKFQSAKDAMTEAINFFYENAGPNDRFAFIPFSSDVENDQVVYFSPNNGKESLSKINETVSKLSASGGTNYTQSFEKALEILEGGNNNKYIIFMTDGEPTFSTVKEKMTYKKKVQVGTEKKCFLFFCWEEPVYEYKTVTEDIDVHYELYGQGSKMTSKVYYYLNGEQYYKNMSVKDTLAAIRQHGLTMAEKLAEKNIKLYSIGFGNDSEVDMDYLRKLSAITGVTARQASQENIAPIFEDISKDIDTPSISGEVKVDLSQFNGKVKVMEGSNARIDENNNAIFNFNFSYPINQNPPQPIDLTLPLSFSETGTYTFQHIEMTYNDLSGQKVSVTHPPVTIEVKDDAPPSFKGTMSLKGIENTPDNLIKISNSTEHTNEFTVQYDLEPYGLMDNRVSGSITNIKIIQPLPEGISVVSAPGVSTINVSGTPAAVLTAPSTINYSSGAFNPNKFTAAVTLKADWALSNVKMPLATVQYKDSRFGDQETTIPASDQVINMKVRLRDYPYAYDGDSSGIITKLNLDENGRKLEQTEYPNNYGLKNKAIKEMVFQDDSANTTIKITYFDNDIAYAYLKPDFELRGNKTGRLYGNGDTANEPIDMKLTNLVAGKGVTYSYSIENGDEKGPWVEFSPGDTIPLTKTGVNKIKVKAEGGFAIKDLIVEKAITIEKRIESVAIEPDPIEIDVGSTASFTVKIQPEDATNQTLDFEIRDRGVADFTDTNRILGKTEGETELVVRTKDGSNIEKTVPIIVRNPYIPLDELKFKKSVFKIGLGEKIPLTDLLIFNPDNATQKNIDQVVSEMENKVQVVKENGVWFVIGKEVGYSTITATAEKQHNGNQPQASALFEVISNSNDDEDDGPPDAGRW</sequence>
<dbReference type="eggNOG" id="COG5492">
    <property type="taxonomic scope" value="Bacteria"/>
</dbReference>
<keyword evidence="4" id="KW-1185">Reference proteome</keyword>
<dbReference type="SMART" id="SM00327">
    <property type="entry name" value="VWA"/>
    <property type="match status" value="1"/>
</dbReference>
<name>I3ECT9_BACMM</name>
<dbReference type="Pfam" id="PF13519">
    <property type="entry name" value="VWA_2"/>
    <property type="match status" value="1"/>
</dbReference>
<dbReference type="SUPFAM" id="SSF53300">
    <property type="entry name" value="vWA-like"/>
    <property type="match status" value="1"/>
</dbReference>
<accession>I3ECT9</accession>
<protein>
    <recommendedName>
        <fullName evidence="2">VWFA domain-containing protein</fullName>
    </recommendedName>
</protein>
<dbReference type="STRING" id="796606.BMMGA3_12640"/>
<dbReference type="eggNOG" id="COG2304">
    <property type="taxonomic scope" value="Bacteria"/>
</dbReference>
<dbReference type="InterPro" id="IPR051266">
    <property type="entry name" value="CLCR"/>
</dbReference>
<evidence type="ECO:0000313" key="3">
    <source>
        <dbReference type="EMBL" id="AIE60921.1"/>
    </source>
</evidence>
<dbReference type="RefSeq" id="WP_003347611.1">
    <property type="nucleotide sequence ID" value="NZ_ADWW01000001.1"/>
</dbReference>
<dbReference type="KEGG" id="bmet:BMMGA3_12640"/>
<feature type="domain" description="VWFA" evidence="2">
    <location>
        <begin position="73"/>
        <end position="336"/>
    </location>
</feature>
<dbReference type="HOGENOM" id="CLU_013745_0_0_9"/>
<feature type="signal peptide" evidence="1">
    <location>
        <begin position="1"/>
        <end position="24"/>
    </location>
</feature>
<dbReference type="Proteomes" id="UP000027602">
    <property type="component" value="Chromosome"/>
</dbReference>
<dbReference type="PROSITE" id="PS50234">
    <property type="entry name" value="VWFA"/>
    <property type="match status" value="1"/>
</dbReference>
<dbReference type="PANTHER" id="PTHR10579">
    <property type="entry name" value="CALCIUM-ACTIVATED CHLORIDE CHANNEL REGULATOR"/>
    <property type="match status" value="1"/>
</dbReference>
<dbReference type="Gene3D" id="3.40.50.410">
    <property type="entry name" value="von Willebrand factor, type A domain"/>
    <property type="match status" value="1"/>
</dbReference>
<dbReference type="InterPro" id="IPR036465">
    <property type="entry name" value="vWFA_dom_sf"/>
</dbReference>
<dbReference type="InterPro" id="IPR002035">
    <property type="entry name" value="VWF_A"/>
</dbReference>
<dbReference type="Gene3D" id="2.60.40.1080">
    <property type="match status" value="1"/>
</dbReference>
<dbReference type="CDD" id="cd00198">
    <property type="entry name" value="vWFA"/>
    <property type="match status" value="1"/>
</dbReference>
<gene>
    <name evidence="3" type="ORF">BMMGA3_12640</name>
</gene>
<evidence type="ECO:0000313" key="4">
    <source>
        <dbReference type="Proteomes" id="UP000027602"/>
    </source>
</evidence>
<proteinExistence type="predicted"/>
<evidence type="ECO:0000256" key="1">
    <source>
        <dbReference type="SAM" id="SignalP"/>
    </source>
</evidence>
<feature type="chain" id="PRO_5038999769" description="VWFA domain-containing protein" evidence="1">
    <location>
        <begin position="25"/>
        <end position="952"/>
    </location>
</feature>
<dbReference type="AlphaFoldDB" id="I3ECT9"/>
<evidence type="ECO:0000259" key="2">
    <source>
        <dbReference type="PROSITE" id="PS50234"/>
    </source>
</evidence>